<dbReference type="InterPro" id="IPR025067">
    <property type="entry name" value="DUF4079"/>
</dbReference>
<organism evidence="2">
    <name type="scientific">Oscillatoriales cyanobacterium SpSt-418</name>
    <dbReference type="NCBI Taxonomy" id="2282169"/>
    <lineage>
        <taxon>Bacteria</taxon>
        <taxon>Bacillati</taxon>
        <taxon>Cyanobacteriota</taxon>
        <taxon>Cyanophyceae</taxon>
        <taxon>Oscillatoriophycideae</taxon>
        <taxon>Oscillatoriales</taxon>
    </lineage>
</organism>
<evidence type="ECO:0000313" key="2">
    <source>
        <dbReference type="EMBL" id="HFM96759.1"/>
    </source>
</evidence>
<proteinExistence type="predicted"/>
<name>A0A7C3PDB1_9CYAN</name>
<feature type="transmembrane region" description="Helical" evidence="1">
    <location>
        <begin position="63"/>
        <end position="82"/>
    </location>
</feature>
<feature type="transmembrane region" description="Helical" evidence="1">
    <location>
        <begin position="94"/>
        <end position="114"/>
    </location>
</feature>
<accession>A0A7C3PDB1</accession>
<keyword evidence="1" id="KW-1133">Transmembrane helix</keyword>
<feature type="transmembrane region" description="Helical" evidence="1">
    <location>
        <begin position="160"/>
        <end position="182"/>
    </location>
</feature>
<evidence type="ECO:0000256" key="1">
    <source>
        <dbReference type="SAM" id="Phobius"/>
    </source>
</evidence>
<keyword evidence="1" id="KW-0812">Transmembrane</keyword>
<protein>
    <submittedName>
        <fullName evidence="2">DUF4079 domain-containing protein</fullName>
    </submittedName>
</protein>
<dbReference type="EMBL" id="DSRU01000042">
    <property type="protein sequence ID" value="HFM96759.1"/>
    <property type="molecule type" value="Genomic_DNA"/>
</dbReference>
<feature type="transmembrane region" description="Helical" evidence="1">
    <location>
        <begin position="6"/>
        <end position="29"/>
    </location>
</feature>
<feature type="transmembrane region" description="Helical" evidence="1">
    <location>
        <begin position="121"/>
        <end position="140"/>
    </location>
</feature>
<gene>
    <name evidence="2" type="ORF">ENR64_03145</name>
</gene>
<keyword evidence="1" id="KW-0472">Membrane</keyword>
<dbReference type="AlphaFoldDB" id="A0A7C3PDB1"/>
<dbReference type="Pfam" id="PF13301">
    <property type="entry name" value="DUF4079"/>
    <property type="match status" value="2"/>
</dbReference>
<sequence length="253" mass="28560">MLATDDLLWLIHPAIAITFVFPLIGIVIYKSLQTRQRRLEVAAGAKSKVPPSAGAEHVQIGRWLSSSVVGITLLGMAHPLFTKKTAQETWAANSGQFIFVLLIFVLSVASLVFLHRAKPKIWRAVFATLTGMGIFILGWQNDLQGKPIVWRRDFEWQVSHFYFGIAAAMLMIFSLATIQDIYKDRMNRWRNAHIILNSIATLLFISIAITGTRDLLEVPLTWQNKYIEQLYINQCQTQPCEIKPAPAPAEQSK</sequence>
<comment type="caution">
    <text evidence="2">The sequence shown here is derived from an EMBL/GenBank/DDBJ whole genome shotgun (WGS) entry which is preliminary data.</text>
</comment>
<feature type="transmembrane region" description="Helical" evidence="1">
    <location>
        <begin position="194"/>
        <end position="212"/>
    </location>
</feature>
<reference evidence="2" key="1">
    <citation type="journal article" date="2020" name="mSystems">
        <title>Genome- and Community-Level Interaction Insights into Carbon Utilization and Element Cycling Functions of Hydrothermarchaeota in Hydrothermal Sediment.</title>
        <authorList>
            <person name="Zhou Z."/>
            <person name="Liu Y."/>
            <person name="Xu W."/>
            <person name="Pan J."/>
            <person name="Luo Z.H."/>
            <person name="Li M."/>
        </authorList>
    </citation>
    <scope>NUCLEOTIDE SEQUENCE [LARGE SCALE GENOMIC DNA]</scope>
    <source>
        <strain evidence="2">SpSt-418</strain>
    </source>
</reference>